<keyword evidence="3" id="KW-0418">Kinase</keyword>
<dbReference type="Pfam" id="PF01121">
    <property type="entry name" value="CoaE"/>
    <property type="match status" value="1"/>
</dbReference>
<dbReference type="InterPro" id="IPR001977">
    <property type="entry name" value="Depp_CoAkinase"/>
</dbReference>
<accession>A0ABU0LZL2</accession>
<dbReference type="InterPro" id="IPR027417">
    <property type="entry name" value="P-loop_NTPase"/>
</dbReference>
<proteinExistence type="predicted"/>
<dbReference type="EC" id="2.7.1.24" evidence="3"/>
<dbReference type="GO" id="GO:0004140">
    <property type="term" value="F:dephospho-CoA kinase activity"/>
    <property type="evidence" value="ECO:0007669"/>
    <property type="project" value="UniProtKB-EC"/>
</dbReference>
<dbReference type="SUPFAM" id="SSF52540">
    <property type="entry name" value="P-loop containing nucleoside triphosphate hydrolases"/>
    <property type="match status" value="1"/>
</dbReference>
<comment type="caution">
    <text evidence="3">The sequence shown here is derived from an EMBL/GenBank/DDBJ whole genome shotgun (WGS) entry which is preliminary data.</text>
</comment>
<keyword evidence="2" id="KW-0067">ATP-binding</keyword>
<dbReference type="RefSeq" id="WP_256547184.1">
    <property type="nucleotide sequence ID" value="NZ_CP101809.1"/>
</dbReference>
<organism evidence="3 4">
    <name type="scientific">Mycoplasmoides fastidiosum</name>
    <dbReference type="NCBI Taxonomy" id="92758"/>
    <lineage>
        <taxon>Bacteria</taxon>
        <taxon>Bacillati</taxon>
        <taxon>Mycoplasmatota</taxon>
        <taxon>Mycoplasmoidales</taxon>
        <taxon>Mycoplasmoidaceae</taxon>
        <taxon>Mycoplasmoides</taxon>
    </lineage>
</organism>
<dbReference type="Gene3D" id="3.40.50.300">
    <property type="entry name" value="P-loop containing nucleotide triphosphate hydrolases"/>
    <property type="match status" value="1"/>
</dbReference>
<dbReference type="Proteomes" id="UP001240643">
    <property type="component" value="Unassembled WGS sequence"/>
</dbReference>
<keyword evidence="3" id="KW-0808">Transferase</keyword>
<reference evidence="3" key="1">
    <citation type="submission" date="2023-07" db="EMBL/GenBank/DDBJ databases">
        <title>Genomic Encyclopedia of Type Strains, Phase IV (KMG-IV): sequencing the most valuable type-strain genomes for metagenomic binning, comparative biology and taxonomic classification.</title>
        <authorList>
            <person name="Goeker M."/>
        </authorList>
    </citation>
    <scope>NUCLEOTIDE SEQUENCE [LARGE SCALE GENOMIC DNA]</scope>
    <source>
        <strain evidence="3">DSM 21204</strain>
    </source>
</reference>
<evidence type="ECO:0000313" key="4">
    <source>
        <dbReference type="Proteomes" id="UP001240643"/>
    </source>
</evidence>
<sequence>MLIIISGLKGSGKSVGLEIIKNQGYHVFSVDKWIHDIYAYGERGYNVIQTKLGDQFVDQKGVKREAIKEWLMTGHDPETNQNQNLRKLNAAMLPIIKSKLVELKNQASVNDELIFVELATYVNDHQFFRDAVDDVIYLKRDNLLQEKPGVAAYYLSPEIHSSWKIVENNSTINQLTTNVINAIDEILPKYLRKRFHIKTENIK</sequence>
<keyword evidence="1" id="KW-0547">Nucleotide-binding</keyword>
<dbReference type="EMBL" id="JAUSWO010000001">
    <property type="protein sequence ID" value="MDQ0514127.1"/>
    <property type="molecule type" value="Genomic_DNA"/>
</dbReference>
<keyword evidence="4" id="KW-1185">Reference proteome</keyword>
<gene>
    <name evidence="3" type="ORF">J2Z62_000565</name>
</gene>
<evidence type="ECO:0000256" key="2">
    <source>
        <dbReference type="ARBA" id="ARBA00022840"/>
    </source>
</evidence>
<name>A0ABU0LZL2_9BACT</name>
<protein>
    <submittedName>
        <fullName evidence="3">Dephospho-CoA kinase</fullName>
        <ecNumber evidence="3">2.7.1.24</ecNumber>
    </submittedName>
</protein>
<evidence type="ECO:0000256" key="1">
    <source>
        <dbReference type="ARBA" id="ARBA00022741"/>
    </source>
</evidence>
<evidence type="ECO:0000313" key="3">
    <source>
        <dbReference type="EMBL" id="MDQ0514127.1"/>
    </source>
</evidence>